<evidence type="ECO:0000259" key="2">
    <source>
        <dbReference type="PROSITE" id="PS50110"/>
    </source>
</evidence>
<dbReference type="SMART" id="SM00850">
    <property type="entry name" value="LytTR"/>
    <property type="match status" value="1"/>
</dbReference>
<dbReference type="Gene3D" id="3.40.50.2300">
    <property type="match status" value="1"/>
</dbReference>
<dbReference type="RefSeq" id="WP_069835477.1">
    <property type="nucleotide sequence ID" value="NZ_MDGQ01000005.1"/>
</dbReference>
<evidence type="ECO:0000256" key="1">
    <source>
        <dbReference type="PROSITE-ProRule" id="PRU00169"/>
    </source>
</evidence>
<feature type="domain" description="HTH LytTR-type" evidence="3">
    <location>
        <begin position="135"/>
        <end position="233"/>
    </location>
</feature>
<evidence type="ECO:0000313" key="4">
    <source>
        <dbReference type="EMBL" id="OEK03972.1"/>
    </source>
</evidence>
<dbReference type="SUPFAM" id="SSF52172">
    <property type="entry name" value="CheY-like"/>
    <property type="match status" value="1"/>
</dbReference>
<dbReference type="InterPro" id="IPR001789">
    <property type="entry name" value="Sig_transdc_resp-reg_receiver"/>
</dbReference>
<gene>
    <name evidence="4" type="ORF">BFP71_10760</name>
</gene>
<dbReference type="Pfam" id="PF04397">
    <property type="entry name" value="LytTR"/>
    <property type="match status" value="1"/>
</dbReference>
<evidence type="ECO:0000259" key="3">
    <source>
        <dbReference type="PROSITE" id="PS50930"/>
    </source>
</evidence>
<dbReference type="PROSITE" id="PS50110">
    <property type="entry name" value="RESPONSE_REGULATORY"/>
    <property type="match status" value="1"/>
</dbReference>
<name>A0A1E5SXY2_9BACT</name>
<dbReference type="InterPro" id="IPR007492">
    <property type="entry name" value="LytTR_DNA-bd_dom"/>
</dbReference>
<reference evidence="4 5" key="1">
    <citation type="submission" date="2016-08" db="EMBL/GenBank/DDBJ databases">
        <title>Draft genome of Fabibacter sp. strain SK-8.</title>
        <authorList>
            <person name="Wong S.-K."/>
            <person name="Hamasaki K."/>
            <person name="Yoshizawa S."/>
        </authorList>
    </citation>
    <scope>NUCLEOTIDE SEQUENCE [LARGE SCALE GENOMIC DNA]</scope>
    <source>
        <strain evidence="4 5">SK-8</strain>
    </source>
</reference>
<dbReference type="PANTHER" id="PTHR37299:SF1">
    <property type="entry name" value="STAGE 0 SPORULATION PROTEIN A HOMOLOG"/>
    <property type="match status" value="1"/>
</dbReference>
<proteinExistence type="predicted"/>
<dbReference type="PROSITE" id="PS50930">
    <property type="entry name" value="HTH_LYTTR"/>
    <property type="match status" value="1"/>
</dbReference>
<dbReference type="OrthoDB" id="1646880at2"/>
<evidence type="ECO:0008006" key="6">
    <source>
        <dbReference type="Google" id="ProtNLM"/>
    </source>
</evidence>
<protein>
    <recommendedName>
        <fullName evidence="6">DNA-binding response regulator</fullName>
    </recommendedName>
</protein>
<dbReference type="SMART" id="SM00448">
    <property type="entry name" value="REC"/>
    <property type="match status" value="1"/>
</dbReference>
<dbReference type="PANTHER" id="PTHR37299">
    <property type="entry name" value="TRANSCRIPTIONAL REGULATOR-RELATED"/>
    <property type="match status" value="1"/>
</dbReference>
<organism evidence="4 5">
    <name type="scientific">Roseivirga misakiensis</name>
    <dbReference type="NCBI Taxonomy" id="1563681"/>
    <lineage>
        <taxon>Bacteria</taxon>
        <taxon>Pseudomonadati</taxon>
        <taxon>Bacteroidota</taxon>
        <taxon>Cytophagia</taxon>
        <taxon>Cytophagales</taxon>
        <taxon>Roseivirgaceae</taxon>
        <taxon>Roseivirga</taxon>
    </lineage>
</organism>
<dbReference type="InterPro" id="IPR046947">
    <property type="entry name" value="LytR-like"/>
</dbReference>
<dbReference type="AlphaFoldDB" id="A0A1E5SXY2"/>
<comment type="caution">
    <text evidence="4">The sequence shown here is derived from an EMBL/GenBank/DDBJ whole genome shotgun (WGS) entry which is preliminary data.</text>
</comment>
<dbReference type="Pfam" id="PF00072">
    <property type="entry name" value="Response_reg"/>
    <property type="match status" value="1"/>
</dbReference>
<dbReference type="Proteomes" id="UP000095552">
    <property type="component" value="Unassembled WGS sequence"/>
</dbReference>
<dbReference type="Gene3D" id="2.40.50.1020">
    <property type="entry name" value="LytTr DNA-binding domain"/>
    <property type="match status" value="1"/>
</dbReference>
<evidence type="ECO:0000313" key="5">
    <source>
        <dbReference type="Proteomes" id="UP000095552"/>
    </source>
</evidence>
<dbReference type="GO" id="GO:0000156">
    <property type="term" value="F:phosphorelay response regulator activity"/>
    <property type="evidence" value="ECO:0007669"/>
    <property type="project" value="InterPro"/>
</dbReference>
<keyword evidence="1" id="KW-0597">Phosphoprotein</keyword>
<dbReference type="STRING" id="1563681.BFP71_10760"/>
<dbReference type="EMBL" id="MDGQ01000005">
    <property type="protein sequence ID" value="OEK03972.1"/>
    <property type="molecule type" value="Genomic_DNA"/>
</dbReference>
<feature type="domain" description="Response regulatory" evidence="2">
    <location>
        <begin position="5"/>
        <end position="116"/>
    </location>
</feature>
<dbReference type="InterPro" id="IPR011006">
    <property type="entry name" value="CheY-like_superfamily"/>
</dbReference>
<feature type="modified residue" description="4-aspartylphosphate" evidence="1">
    <location>
        <position position="56"/>
    </location>
</feature>
<keyword evidence="5" id="KW-1185">Reference proteome</keyword>
<accession>A0A1E5SXY2</accession>
<sequence length="234" mass="26831">MSKINCLIVDDEPRAREVLDVYIKDEPELFLVGHCKNAIEAINLMADRPIDLIFLDIEMPEITGLALAKTIKDNTSIIFTTAHRDFAVDAFDLKAIDYLLKPIRPARFKEAVEKYKQKQSLAGDKVRENEIDQYILVRADRKTVKLSVSDILYIESFSDYLKIHSKKGLIVTRETLSKVQERLPENQFLRIHRSFLVHLKAISSFTKESIEIDGLELPISRSFRAVTAEKLANI</sequence>
<dbReference type="GO" id="GO:0003677">
    <property type="term" value="F:DNA binding"/>
    <property type="evidence" value="ECO:0007669"/>
    <property type="project" value="InterPro"/>
</dbReference>